<dbReference type="Gramene" id="EOY02271">
    <property type="protein sequence ID" value="EOY02271"/>
    <property type="gene ID" value="TCM_016794"/>
</dbReference>
<name>A0A061EBH4_THECC</name>
<proteinExistence type="predicted"/>
<evidence type="ECO:0000256" key="1">
    <source>
        <dbReference type="SAM" id="MobiDB-lite"/>
    </source>
</evidence>
<dbReference type="InParanoid" id="A0A061EBH4"/>
<keyword evidence="3" id="KW-1185">Reference proteome</keyword>
<gene>
    <name evidence="2" type="ORF">TCM_016794</name>
</gene>
<dbReference type="AlphaFoldDB" id="A0A061EBH4"/>
<evidence type="ECO:0000313" key="2">
    <source>
        <dbReference type="EMBL" id="EOY02271.1"/>
    </source>
</evidence>
<dbReference type="Proteomes" id="UP000026915">
    <property type="component" value="Chromosome 4"/>
</dbReference>
<evidence type="ECO:0000313" key="3">
    <source>
        <dbReference type="Proteomes" id="UP000026915"/>
    </source>
</evidence>
<reference evidence="2 3" key="1">
    <citation type="journal article" date="2013" name="Genome Biol.">
        <title>The genome sequence of the most widely cultivated cacao type and its use to identify candidate genes regulating pod color.</title>
        <authorList>
            <person name="Motamayor J.C."/>
            <person name="Mockaitis K."/>
            <person name="Schmutz J."/>
            <person name="Haiminen N."/>
            <person name="Iii D.L."/>
            <person name="Cornejo O."/>
            <person name="Findley S.D."/>
            <person name="Zheng P."/>
            <person name="Utro F."/>
            <person name="Royaert S."/>
            <person name="Saski C."/>
            <person name="Jenkins J."/>
            <person name="Podicheti R."/>
            <person name="Zhao M."/>
            <person name="Scheffler B.E."/>
            <person name="Stack J.C."/>
            <person name="Feltus F.A."/>
            <person name="Mustiga G.M."/>
            <person name="Amores F."/>
            <person name="Phillips W."/>
            <person name="Marelli J.P."/>
            <person name="May G.D."/>
            <person name="Shapiro H."/>
            <person name="Ma J."/>
            <person name="Bustamante C.D."/>
            <person name="Schnell R.J."/>
            <person name="Main D."/>
            <person name="Gilbert D."/>
            <person name="Parida L."/>
            <person name="Kuhn D.N."/>
        </authorList>
    </citation>
    <scope>NUCLEOTIDE SEQUENCE [LARGE SCALE GENOMIC DNA]</scope>
    <source>
        <strain evidence="3">cv. Matina 1-6</strain>
    </source>
</reference>
<feature type="region of interest" description="Disordered" evidence="1">
    <location>
        <begin position="34"/>
        <end position="71"/>
    </location>
</feature>
<protein>
    <submittedName>
        <fullName evidence="2">Uncharacterized protein</fullName>
    </submittedName>
</protein>
<dbReference type="HOGENOM" id="CLU_2745161_0_0_1"/>
<organism evidence="2 3">
    <name type="scientific">Theobroma cacao</name>
    <name type="common">Cacao</name>
    <name type="synonym">Cocoa</name>
    <dbReference type="NCBI Taxonomy" id="3641"/>
    <lineage>
        <taxon>Eukaryota</taxon>
        <taxon>Viridiplantae</taxon>
        <taxon>Streptophyta</taxon>
        <taxon>Embryophyta</taxon>
        <taxon>Tracheophyta</taxon>
        <taxon>Spermatophyta</taxon>
        <taxon>Magnoliopsida</taxon>
        <taxon>eudicotyledons</taxon>
        <taxon>Gunneridae</taxon>
        <taxon>Pentapetalae</taxon>
        <taxon>rosids</taxon>
        <taxon>malvids</taxon>
        <taxon>Malvales</taxon>
        <taxon>Malvaceae</taxon>
        <taxon>Byttnerioideae</taxon>
        <taxon>Theobroma</taxon>
    </lineage>
</organism>
<accession>A0A061EBH4</accession>
<sequence length="71" mass="7970">MVKKISRTVWLELKQVLSNILYAATHLHGHVVHKLKPLPPRPSAPPKISTRQAQTSKLDKTPKSVPTRSLD</sequence>
<dbReference type="EMBL" id="CM001882">
    <property type="protein sequence ID" value="EOY02271.1"/>
    <property type="molecule type" value="Genomic_DNA"/>
</dbReference>